<gene>
    <name evidence="1" type="ORF">DB723_04385</name>
</gene>
<protein>
    <recommendedName>
        <fullName evidence="3">Lipoprotein</fullName>
    </recommendedName>
</protein>
<dbReference type="KEGG" id="bmat:DB723_04385"/>
<keyword evidence="1" id="KW-0614">Plasmid</keyword>
<dbReference type="PROSITE" id="PS51257">
    <property type="entry name" value="PROKAR_LIPOPROTEIN"/>
    <property type="match status" value="1"/>
</dbReference>
<dbReference type="RefSeq" id="WP_151552999.1">
    <property type="nucleotide sequence ID" value="NZ_CP044536.1"/>
</dbReference>
<dbReference type="Proteomes" id="UP000326393">
    <property type="component" value="Plasmid lp54"/>
</dbReference>
<evidence type="ECO:0008006" key="3">
    <source>
        <dbReference type="Google" id="ProtNLM"/>
    </source>
</evidence>
<sequence>MRIAFFHFFLIFLFGCSSVKSSNNNTLSNNKQRVSNYNREYYQKNREKLKLRARERYRKNREKIKSNKEN</sequence>
<evidence type="ECO:0000313" key="1">
    <source>
        <dbReference type="EMBL" id="QFI14983.1"/>
    </source>
</evidence>
<name>A0A5J6WCI9_9SPIR</name>
<keyword evidence="2" id="KW-1185">Reference proteome</keyword>
<accession>A0A5J6WCI9</accession>
<dbReference type="AlphaFoldDB" id="A0A5J6WCI9"/>
<evidence type="ECO:0000313" key="2">
    <source>
        <dbReference type="Proteomes" id="UP000326393"/>
    </source>
</evidence>
<reference evidence="1 2" key="1">
    <citation type="journal article" date="2020" name="Int. J. Syst. Evol. Microbiol.">
        <title>Borrelia maritima sp. nov., a novel species of the Borrelia burgdorferi sensu lato complex, occupying a basal position to North American species.</title>
        <authorList>
            <person name="Margos G."/>
            <person name="Fedorova N."/>
            <person name="Becker N.S."/>
            <person name="Kleinjan J.E."/>
            <person name="Marosevic D."/>
            <person name="Krebs S."/>
            <person name="Hui L."/>
            <person name="Fingerle V."/>
            <person name="Lane R.S."/>
        </authorList>
    </citation>
    <scope>NUCLEOTIDE SEQUENCE [LARGE SCALE GENOMIC DNA]</scope>
    <source>
        <strain evidence="1 2">CA690</strain>
    </source>
</reference>
<organism evidence="1 2">
    <name type="scientific">Borrelia maritima</name>
    <dbReference type="NCBI Taxonomy" id="2761123"/>
    <lineage>
        <taxon>Bacteria</taxon>
        <taxon>Pseudomonadati</taxon>
        <taxon>Spirochaetota</taxon>
        <taxon>Spirochaetia</taxon>
        <taxon>Spirochaetales</taxon>
        <taxon>Borreliaceae</taxon>
        <taxon>Borrelia</taxon>
    </lineage>
</organism>
<dbReference type="EMBL" id="CP044536">
    <property type="protein sequence ID" value="QFI14983.1"/>
    <property type="molecule type" value="Genomic_DNA"/>
</dbReference>
<geneLocation type="plasmid" evidence="1 2">
    <name>lp54</name>
</geneLocation>
<proteinExistence type="predicted"/>